<evidence type="ECO:0000313" key="9">
    <source>
        <dbReference type="EMBL" id="OAI94192.1"/>
    </source>
</evidence>
<protein>
    <submittedName>
        <fullName evidence="9">Pilus assembly protein</fullName>
    </submittedName>
</protein>
<comment type="subcellular location">
    <subcellularLocation>
        <location evidence="1">Periplasm</location>
    </subcellularLocation>
</comment>
<organism evidence="9 10">
    <name type="scientific">Pseudomonas putida</name>
    <name type="common">Arthrobacter siderocapsulatus</name>
    <dbReference type="NCBI Taxonomy" id="303"/>
    <lineage>
        <taxon>Bacteria</taxon>
        <taxon>Pseudomonadati</taxon>
        <taxon>Pseudomonadota</taxon>
        <taxon>Gammaproteobacteria</taxon>
        <taxon>Pseudomonadales</taxon>
        <taxon>Pseudomonadaceae</taxon>
        <taxon>Pseudomonas</taxon>
    </lineage>
</organism>
<feature type="domain" description="Pili assembly chaperone N-terminal" evidence="7">
    <location>
        <begin position="28"/>
        <end position="144"/>
    </location>
</feature>
<dbReference type="GO" id="GO:0071555">
    <property type="term" value="P:cell wall organization"/>
    <property type="evidence" value="ECO:0007669"/>
    <property type="project" value="InterPro"/>
</dbReference>
<dbReference type="SUPFAM" id="SSF49354">
    <property type="entry name" value="PapD-like"/>
    <property type="match status" value="1"/>
</dbReference>
<dbReference type="GO" id="GO:0030288">
    <property type="term" value="C:outer membrane-bounded periplasmic space"/>
    <property type="evidence" value="ECO:0007669"/>
    <property type="project" value="InterPro"/>
</dbReference>
<evidence type="ECO:0000256" key="4">
    <source>
        <dbReference type="ARBA" id="ARBA00022764"/>
    </source>
</evidence>
<comment type="caution">
    <text evidence="9">The sequence shown here is derived from an EMBL/GenBank/DDBJ whole genome shotgun (WGS) entry which is preliminary data.</text>
</comment>
<evidence type="ECO:0000256" key="1">
    <source>
        <dbReference type="ARBA" id="ARBA00004418"/>
    </source>
</evidence>
<comment type="similarity">
    <text evidence="2">Belongs to the periplasmic pilus chaperone family.</text>
</comment>
<dbReference type="InterPro" id="IPR001829">
    <property type="entry name" value="Pili_assmbl_chaperone_bac"/>
</dbReference>
<keyword evidence="3 6" id="KW-0732">Signal</keyword>
<dbReference type="InterPro" id="IPR008962">
    <property type="entry name" value="PapD-like_sf"/>
</dbReference>
<dbReference type="PANTHER" id="PTHR30251:SF2">
    <property type="entry name" value="FIMBRIAL CHAPERONE YADV-RELATED"/>
    <property type="match status" value="1"/>
</dbReference>
<dbReference type="PANTHER" id="PTHR30251">
    <property type="entry name" value="PILUS ASSEMBLY CHAPERONE"/>
    <property type="match status" value="1"/>
</dbReference>
<evidence type="ECO:0000259" key="8">
    <source>
        <dbReference type="Pfam" id="PF02753"/>
    </source>
</evidence>
<dbReference type="InterPro" id="IPR036316">
    <property type="entry name" value="Pili_assmbl_chap_C_dom_sf"/>
</dbReference>
<dbReference type="SUPFAM" id="SSF49584">
    <property type="entry name" value="Periplasmic chaperone C-domain"/>
    <property type="match status" value="1"/>
</dbReference>
<reference evidence="9 10" key="1">
    <citation type="submission" date="2016-03" db="EMBL/GenBank/DDBJ databases">
        <title>Draft Genome Assembly of Pseudomonas putida strain CBF10-2.</title>
        <authorList>
            <person name="Iyer R.S."/>
            <person name="Damania A."/>
        </authorList>
    </citation>
    <scope>NUCLEOTIDE SEQUENCE [LARGE SCALE GENOMIC DNA]</scope>
    <source>
        <strain evidence="9 10">CBF10-2</strain>
    </source>
</reference>
<dbReference type="EMBL" id="LUCV01000007">
    <property type="protein sequence ID" value="OAI94192.1"/>
    <property type="molecule type" value="Genomic_DNA"/>
</dbReference>
<evidence type="ECO:0000313" key="10">
    <source>
        <dbReference type="Proteomes" id="UP000077752"/>
    </source>
</evidence>
<evidence type="ECO:0000256" key="6">
    <source>
        <dbReference type="SAM" id="SignalP"/>
    </source>
</evidence>
<evidence type="ECO:0000256" key="2">
    <source>
        <dbReference type="ARBA" id="ARBA00007399"/>
    </source>
</evidence>
<dbReference type="RefSeq" id="WP_064301809.1">
    <property type="nucleotide sequence ID" value="NZ_LUCV01000007.1"/>
</dbReference>
<dbReference type="Pfam" id="PF00345">
    <property type="entry name" value="PapD_N"/>
    <property type="match status" value="1"/>
</dbReference>
<dbReference type="AlphaFoldDB" id="A0A177ST77"/>
<dbReference type="InterPro" id="IPR016147">
    <property type="entry name" value="Pili_assmbl_chaperone_N"/>
</dbReference>
<keyword evidence="5" id="KW-0143">Chaperone</keyword>
<evidence type="ECO:0000256" key="3">
    <source>
        <dbReference type="ARBA" id="ARBA00022729"/>
    </source>
</evidence>
<dbReference type="PRINTS" id="PR00969">
    <property type="entry name" value="CHAPERONPILI"/>
</dbReference>
<feature type="signal peptide" evidence="6">
    <location>
        <begin position="1"/>
        <end position="26"/>
    </location>
</feature>
<name>A0A177ST77_PSEPU</name>
<dbReference type="InterPro" id="IPR050643">
    <property type="entry name" value="Periplasmic_pilus_chap"/>
</dbReference>
<gene>
    <name evidence="9" type="ORF">AYO28_10020</name>
</gene>
<dbReference type="InterPro" id="IPR016148">
    <property type="entry name" value="Pili_assmbl_chaperone_C"/>
</dbReference>
<feature type="domain" description="Pili assembly chaperone C-terminal" evidence="8">
    <location>
        <begin position="170"/>
        <end position="233"/>
    </location>
</feature>
<dbReference type="Gene3D" id="2.60.40.10">
    <property type="entry name" value="Immunoglobulins"/>
    <property type="match status" value="2"/>
</dbReference>
<evidence type="ECO:0000256" key="5">
    <source>
        <dbReference type="ARBA" id="ARBA00023186"/>
    </source>
</evidence>
<evidence type="ECO:0000259" key="7">
    <source>
        <dbReference type="Pfam" id="PF00345"/>
    </source>
</evidence>
<accession>A0A177ST77</accession>
<keyword evidence="4" id="KW-0574">Periplasm</keyword>
<feature type="chain" id="PRO_5008073945" evidence="6">
    <location>
        <begin position="27"/>
        <end position="244"/>
    </location>
</feature>
<dbReference type="Pfam" id="PF02753">
    <property type="entry name" value="PapD_C"/>
    <property type="match status" value="1"/>
</dbReference>
<dbReference type="Proteomes" id="UP000077752">
    <property type="component" value="Unassembled WGS sequence"/>
</dbReference>
<dbReference type="InterPro" id="IPR013783">
    <property type="entry name" value="Ig-like_fold"/>
</dbReference>
<proteinExistence type="inferred from homology"/>
<sequence>MSIPTLRRITGATLLLLAAWQPGAHAALSLNATRVVFDSDKRSVSIVVNNPSTSTFAVQTWVNTEADDTTTAVPLIASPPLFRLDPGAEQLVQINGLPARLPEDRESLFFFNVQEIPEARGGQANVLNIALRTRIKLFYRPSQLTDKPMDRLKDLRWSIERSDGKPQLVVDNPTPFHYSFSRLEVHHGEHTLRPLEAPMAAPLSKQRYPLPASGLGGNPRVTFAAINDYGGYSKPVTVALPSDL</sequence>